<keyword evidence="2" id="KW-0812">Transmembrane</keyword>
<feature type="region of interest" description="Disordered" evidence="1">
    <location>
        <begin position="227"/>
        <end position="262"/>
    </location>
</feature>
<sequence length="399" mass="44381">MARIFTMQLNLPETSQEHSVRIEAYSDICDYSKTSITPSIATKKSDNTETQGRSSFYMDLMGDLLSSPPEKFCVEQDNLFQKPLRCSRHTASRTNKAKESSPAPSSTYTGSKLSVDAPGCKSFYAELMDGQQANLSNVNRESDISNPLQVVKEVEQSFQLSNPSSDYHRKETEHKENGTVALLPKTSAPSTTWEYFQSMNCDFKQQTFPFSRQLVLQMNSPSIPLTAIGQNNLSDEKSKTDDEQNLEASIRSSHTSVQSAERDDVYLSRTLSVIMEEAEDQGHNELDSSQQPWSHLLSESDVSSKVFPDTHAKQSSPLRLDGDSSEDHALELPSDMTKTSSEMSKLKDAPSKIMVMPLLHGRPKMTLTQTLQVAVLMVIGAIFVVVILAWVFSPVIFGV</sequence>
<proteinExistence type="predicted"/>
<evidence type="ECO:0000256" key="2">
    <source>
        <dbReference type="SAM" id="Phobius"/>
    </source>
</evidence>
<feature type="region of interest" description="Disordered" evidence="1">
    <location>
        <begin position="306"/>
        <end position="346"/>
    </location>
</feature>
<keyword evidence="2" id="KW-0472">Membrane</keyword>
<feature type="region of interest" description="Disordered" evidence="1">
    <location>
        <begin position="85"/>
        <end position="111"/>
    </location>
</feature>
<dbReference type="AlphaFoldDB" id="A0AAE0YFT6"/>
<protein>
    <submittedName>
        <fullName evidence="3">Uncharacterized protein</fullName>
    </submittedName>
</protein>
<keyword evidence="4" id="KW-1185">Reference proteome</keyword>
<gene>
    <name evidence="3" type="ORF">RRG08_016337</name>
</gene>
<dbReference type="EMBL" id="JAWDGP010006304">
    <property type="protein sequence ID" value="KAK3743486.1"/>
    <property type="molecule type" value="Genomic_DNA"/>
</dbReference>
<reference evidence="3" key="1">
    <citation type="journal article" date="2023" name="G3 (Bethesda)">
        <title>A reference genome for the long-term kleptoplast-retaining sea slug Elysia crispata morphotype clarki.</title>
        <authorList>
            <person name="Eastman K.E."/>
            <person name="Pendleton A.L."/>
            <person name="Shaikh M.A."/>
            <person name="Suttiyut T."/>
            <person name="Ogas R."/>
            <person name="Tomko P."/>
            <person name="Gavelis G."/>
            <person name="Widhalm J.R."/>
            <person name="Wisecaver J.H."/>
        </authorList>
    </citation>
    <scope>NUCLEOTIDE SEQUENCE</scope>
    <source>
        <strain evidence="3">ECLA1</strain>
    </source>
</reference>
<keyword evidence="2" id="KW-1133">Transmembrane helix</keyword>
<feature type="compositionally biased region" description="Polar residues" evidence="1">
    <location>
        <begin position="246"/>
        <end position="259"/>
    </location>
</feature>
<name>A0AAE0YFT6_9GAST</name>
<evidence type="ECO:0000313" key="4">
    <source>
        <dbReference type="Proteomes" id="UP001283361"/>
    </source>
</evidence>
<feature type="compositionally biased region" description="Basic and acidic residues" evidence="1">
    <location>
        <begin position="320"/>
        <end position="330"/>
    </location>
</feature>
<feature type="transmembrane region" description="Helical" evidence="2">
    <location>
        <begin position="373"/>
        <end position="397"/>
    </location>
</feature>
<comment type="caution">
    <text evidence="3">The sequence shown here is derived from an EMBL/GenBank/DDBJ whole genome shotgun (WGS) entry which is preliminary data.</text>
</comment>
<organism evidence="3 4">
    <name type="scientific">Elysia crispata</name>
    <name type="common">lettuce slug</name>
    <dbReference type="NCBI Taxonomy" id="231223"/>
    <lineage>
        <taxon>Eukaryota</taxon>
        <taxon>Metazoa</taxon>
        <taxon>Spiralia</taxon>
        <taxon>Lophotrochozoa</taxon>
        <taxon>Mollusca</taxon>
        <taxon>Gastropoda</taxon>
        <taxon>Heterobranchia</taxon>
        <taxon>Euthyneura</taxon>
        <taxon>Panpulmonata</taxon>
        <taxon>Sacoglossa</taxon>
        <taxon>Placobranchoidea</taxon>
        <taxon>Plakobranchidae</taxon>
        <taxon>Elysia</taxon>
    </lineage>
</organism>
<dbReference type="Proteomes" id="UP001283361">
    <property type="component" value="Unassembled WGS sequence"/>
</dbReference>
<evidence type="ECO:0000256" key="1">
    <source>
        <dbReference type="SAM" id="MobiDB-lite"/>
    </source>
</evidence>
<feature type="compositionally biased region" description="Polar residues" evidence="1">
    <location>
        <begin position="102"/>
        <end position="111"/>
    </location>
</feature>
<accession>A0AAE0YFT6</accession>
<evidence type="ECO:0000313" key="3">
    <source>
        <dbReference type="EMBL" id="KAK3743486.1"/>
    </source>
</evidence>